<dbReference type="InterPro" id="IPR000477">
    <property type="entry name" value="RT_dom"/>
</dbReference>
<dbReference type="Proteomes" id="UP001458880">
    <property type="component" value="Unassembled WGS sequence"/>
</dbReference>
<gene>
    <name evidence="2" type="ORF">QE152_g3747</name>
</gene>
<dbReference type="AlphaFoldDB" id="A0AAW1N101"/>
<dbReference type="GO" id="GO:0003964">
    <property type="term" value="F:RNA-directed DNA polymerase activity"/>
    <property type="evidence" value="ECO:0007669"/>
    <property type="project" value="UniProtKB-KW"/>
</dbReference>
<comment type="caution">
    <text evidence="2">The sequence shown here is derived from an EMBL/GenBank/DDBJ whole genome shotgun (WGS) entry which is preliminary data.</text>
</comment>
<evidence type="ECO:0000313" key="2">
    <source>
        <dbReference type="EMBL" id="KAK9752953.1"/>
    </source>
</evidence>
<dbReference type="Pfam" id="PF00078">
    <property type="entry name" value="RVT_1"/>
    <property type="match status" value="1"/>
</dbReference>
<name>A0AAW1N101_POPJA</name>
<proteinExistence type="predicted"/>
<feature type="domain" description="Reverse transcriptase" evidence="1">
    <location>
        <begin position="37"/>
        <end position="161"/>
    </location>
</feature>
<accession>A0AAW1N101</accession>
<evidence type="ECO:0000313" key="3">
    <source>
        <dbReference type="Proteomes" id="UP001458880"/>
    </source>
</evidence>
<dbReference type="PANTHER" id="PTHR47027">
    <property type="entry name" value="REVERSE TRANSCRIPTASE DOMAIN-CONTAINING PROTEIN"/>
    <property type="match status" value="1"/>
</dbReference>
<dbReference type="EMBL" id="JASPKY010000016">
    <property type="protein sequence ID" value="KAK9752953.1"/>
    <property type="molecule type" value="Genomic_DNA"/>
</dbReference>
<dbReference type="PANTHER" id="PTHR47027:SF29">
    <property type="entry name" value="C2H2-TYPE DOMAIN-CONTAINING PROTEIN"/>
    <property type="match status" value="1"/>
</dbReference>
<reference evidence="2 3" key="1">
    <citation type="journal article" date="2024" name="BMC Genomics">
        <title>De novo assembly and annotation of Popillia japonica's genome with initial clues to its potential as an invasive pest.</title>
        <authorList>
            <person name="Cucini C."/>
            <person name="Boschi S."/>
            <person name="Funari R."/>
            <person name="Cardaioli E."/>
            <person name="Iannotti N."/>
            <person name="Marturano G."/>
            <person name="Paoli F."/>
            <person name="Bruttini M."/>
            <person name="Carapelli A."/>
            <person name="Frati F."/>
            <person name="Nardi F."/>
        </authorList>
    </citation>
    <scope>NUCLEOTIDE SEQUENCE [LARGE SCALE GENOMIC DNA]</scope>
    <source>
        <strain evidence="2">DMR45628</strain>
    </source>
</reference>
<evidence type="ECO:0000259" key="1">
    <source>
        <dbReference type="Pfam" id="PF00078"/>
    </source>
</evidence>
<keyword evidence="3" id="KW-1185">Reference proteome</keyword>
<organism evidence="2 3">
    <name type="scientific">Popillia japonica</name>
    <name type="common">Japanese beetle</name>
    <dbReference type="NCBI Taxonomy" id="7064"/>
    <lineage>
        <taxon>Eukaryota</taxon>
        <taxon>Metazoa</taxon>
        <taxon>Ecdysozoa</taxon>
        <taxon>Arthropoda</taxon>
        <taxon>Hexapoda</taxon>
        <taxon>Insecta</taxon>
        <taxon>Pterygota</taxon>
        <taxon>Neoptera</taxon>
        <taxon>Endopterygota</taxon>
        <taxon>Coleoptera</taxon>
        <taxon>Polyphaga</taxon>
        <taxon>Scarabaeiformia</taxon>
        <taxon>Scarabaeidae</taxon>
        <taxon>Rutelinae</taxon>
        <taxon>Popillia</taxon>
    </lineage>
</organism>
<sequence>MEREKILRWRQHFEELQGIRPEEGGRDGQGQVDNVGAAFDSVDRKKLISVLEKHQIPGKLTRLVKMTLHQSVSSVRVDGAESENVEVGKGLRQGDPLSTLLGFSRRRSEIATSIDRSLINEAIRNSNINRQETLINRSHQCLAYANDVVLIARGQRELELITSMRVVD</sequence>
<keyword evidence="2" id="KW-0695">RNA-directed DNA polymerase</keyword>
<protein>
    <submittedName>
        <fullName evidence="2">Reverse transcriptase (RNA-dependent DNA polymerase)</fullName>
    </submittedName>
</protein>
<keyword evidence="2" id="KW-0808">Transferase</keyword>
<keyword evidence="2" id="KW-0548">Nucleotidyltransferase</keyword>